<reference evidence="1" key="1">
    <citation type="journal article" date="2012" name="Nat. Biotechnol.">
        <title>Draft genome sequence of pigeonpea (Cajanus cajan), an orphan legume crop of resource-poor farmers.</title>
        <authorList>
            <person name="Varshney R.K."/>
            <person name="Chen W."/>
            <person name="Li Y."/>
            <person name="Bharti A.K."/>
            <person name="Saxena R.K."/>
            <person name="Schlueter J.A."/>
            <person name="Donoghue M.T."/>
            <person name="Azam S."/>
            <person name="Fan G."/>
            <person name="Whaley A.M."/>
            <person name="Farmer A.D."/>
            <person name="Sheridan J."/>
            <person name="Iwata A."/>
            <person name="Tuteja R."/>
            <person name="Penmetsa R.V."/>
            <person name="Wu W."/>
            <person name="Upadhyaya H.D."/>
            <person name="Yang S.P."/>
            <person name="Shah T."/>
            <person name="Saxena K.B."/>
            <person name="Michael T."/>
            <person name="McCombie W.R."/>
            <person name="Yang B."/>
            <person name="Zhang G."/>
            <person name="Yang H."/>
            <person name="Wang J."/>
            <person name="Spillane C."/>
            <person name="Cook D.R."/>
            <person name="May G.D."/>
            <person name="Xu X."/>
            <person name="Jackson S.A."/>
        </authorList>
    </citation>
    <scope>NUCLEOTIDE SEQUENCE [LARGE SCALE GENOMIC DNA]</scope>
</reference>
<evidence type="ECO:0000313" key="2">
    <source>
        <dbReference type="Proteomes" id="UP000075243"/>
    </source>
</evidence>
<protein>
    <submittedName>
        <fullName evidence="1">Uncharacterized protein</fullName>
    </submittedName>
</protein>
<dbReference type="Gramene" id="C.cajan_47731.t">
    <property type="protein sequence ID" value="C.cajan_47731.t.cds1"/>
    <property type="gene ID" value="C.cajan_47731"/>
</dbReference>
<keyword evidence="2" id="KW-1185">Reference proteome</keyword>
<gene>
    <name evidence="1" type="ORF">KK1_050530</name>
</gene>
<accession>A0A151UGV6</accession>
<dbReference type="Proteomes" id="UP000075243">
    <property type="component" value="Unassembled WGS sequence"/>
</dbReference>
<dbReference type="EMBL" id="AGCT01054251">
    <property type="protein sequence ID" value="KYP78554.1"/>
    <property type="molecule type" value="Genomic_DNA"/>
</dbReference>
<proteinExistence type="predicted"/>
<dbReference type="AlphaFoldDB" id="A0A151UGV6"/>
<name>A0A151UGV6_CAJCA</name>
<sequence>MQGGDSNIVGEAKEWAVKARETVENVGEKAKETIETALDAAKKSEELVRDSSTTIMAEADTNSHLYILWFFLFLSL</sequence>
<comment type="caution">
    <text evidence="1">The sequence shown here is derived from an EMBL/GenBank/DDBJ whole genome shotgun (WGS) entry which is preliminary data.</text>
</comment>
<evidence type="ECO:0000313" key="1">
    <source>
        <dbReference type="EMBL" id="KYP78554.1"/>
    </source>
</evidence>
<organism evidence="1 2">
    <name type="scientific">Cajanus cajan</name>
    <name type="common">Pigeon pea</name>
    <name type="synonym">Cajanus indicus</name>
    <dbReference type="NCBI Taxonomy" id="3821"/>
    <lineage>
        <taxon>Eukaryota</taxon>
        <taxon>Viridiplantae</taxon>
        <taxon>Streptophyta</taxon>
        <taxon>Embryophyta</taxon>
        <taxon>Tracheophyta</taxon>
        <taxon>Spermatophyta</taxon>
        <taxon>Magnoliopsida</taxon>
        <taxon>eudicotyledons</taxon>
        <taxon>Gunneridae</taxon>
        <taxon>Pentapetalae</taxon>
        <taxon>rosids</taxon>
        <taxon>fabids</taxon>
        <taxon>Fabales</taxon>
        <taxon>Fabaceae</taxon>
        <taxon>Papilionoideae</taxon>
        <taxon>50 kb inversion clade</taxon>
        <taxon>NPAAA clade</taxon>
        <taxon>indigoferoid/millettioid clade</taxon>
        <taxon>Phaseoleae</taxon>
        <taxon>Cajanus</taxon>
    </lineage>
</organism>